<dbReference type="GO" id="GO:0003824">
    <property type="term" value="F:catalytic activity"/>
    <property type="evidence" value="ECO:0007669"/>
    <property type="project" value="UniProtKB-ARBA"/>
</dbReference>
<evidence type="ECO:0000313" key="3">
    <source>
        <dbReference type="EMBL" id="ANO50164.1"/>
    </source>
</evidence>
<dbReference type="PANTHER" id="PTHR42793">
    <property type="entry name" value="COA BINDING DOMAIN CONTAINING PROTEIN"/>
    <property type="match status" value="1"/>
</dbReference>
<dbReference type="Pfam" id="PF13549">
    <property type="entry name" value="ATP-grasp_5"/>
    <property type="match status" value="1"/>
</dbReference>
<dbReference type="PROSITE" id="PS50975">
    <property type="entry name" value="ATP_GRASP"/>
    <property type="match status" value="1"/>
</dbReference>
<reference evidence="3 4" key="1">
    <citation type="submission" date="2016-06" db="EMBL/GenBank/DDBJ databases">
        <title>Complete genome sequence of a deep-branching marine Gamma Proteobacterium Woeseia oceani type strain XK5.</title>
        <authorList>
            <person name="Mu D."/>
            <person name="Du Z."/>
        </authorList>
    </citation>
    <scope>NUCLEOTIDE SEQUENCE [LARGE SCALE GENOMIC DNA]</scope>
    <source>
        <strain evidence="3 4">XK5</strain>
    </source>
</reference>
<dbReference type="SMART" id="SM00881">
    <property type="entry name" value="CoA_binding"/>
    <property type="match status" value="1"/>
</dbReference>
<dbReference type="EMBL" id="CP016268">
    <property type="protein sequence ID" value="ANO50164.1"/>
    <property type="molecule type" value="Genomic_DNA"/>
</dbReference>
<dbReference type="InterPro" id="IPR013815">
    <property type="entry name" value="ATP_grasp_subdomain_1"/>
</dbReference>
<dbReference type="InterPro" id="IPR032875">
    <property type="entry name" value="Succ_CoA_lig_flav_dom"/>
</dbReference>
<dbReference type="GO" id="GO:0046872">
    <property type="term" value="F:metal ion binding"/>
    <property type="evidence" value="ECO:0007669"/>
    <property type="project" value="InterPro"/>
</dbReference>
<name>A0A193LCP5_9GAMM</name>
<dbReference type="PANTHER" id="PTHR42793:SF1">
    <property type="entry name" value="PEPTIDYL-LYSINE N-ACETYLTRANSFERASE PATZ"/>
    <property type="match status" value="1"/>
</dbReference>
<feature type="domain" description="ATP-grasp" evidence="2">
    <location>
        <begin position="497"/>
        <end position="535"/>
    </location>
</feature>
<dbReference type="InterPro" id="IPR036291">
    <property type="entry name" value="NAD(P)-bd_dom_sf"/>
</dbReference>
<dbReference type="GO" id="GO:0005524">
    <property type="term" value="F:ATP binding"/>
    <property type="evidence" value="ECO:0007669"/>
    <property type="project" value="UniProtKB-UniRule"/>
</dbReference>
<protein>
    <recommendedName>
        <fullName evidence="2">ATP-grasp domain-containing protein</fullName>
    </recommendedName>
</protein>
<dbReference type="Gene3D" id="3.40.50.261">
    <property type="entry name" value="Succinyl-CoA synthetase domains"/>
    <property type="match status" value="2"/>
</dbReference>
<dbReference type="InterPro" id="IPR003781">
    <property type="entry name" value="CoA-bd"/>
</dbReference>
<dbReference type="SUPFAM" id="SSF52210">
    <property type="entry name" value="Succinyl-CoA synthetase domains"/>
    <property type="match status" value="2"/>
</dbReference>
<keyword evidence="4" id="KW-1185">Reference proteome</keyword>
<keyword evidence="1" id="KW-0547">Nucleotide-binding</keyword>
<dbReference type="Gene3D" id="3.30.470.20">
    <property type="entry name" value="ATP-grasp fold, B domain"/>
    <property type="match status" value="1"/>
</dbReference>
<proteinExistence type="predicted"/>
<dbReference type="STRING" id="1548547.BA177_02060"/>
<keyword evidence="1" id="KW-0067">ATP-binding</keyword>
<gene>
    <name evidence="3" type="ORF">BA177_02060</name>
</gene>
<dbReference type="Proteomes" id="UP000092695">
    <property type="component" value="Chromosome"/>
</dbReference>
<organism evidence="3 4">
    <name type="scientific">Woeseia oceani</name>
    <dbReference type="NCBI Taxonomy" id="1548547"/>
    <lineage>
        <taxon>Bacteria</taxon>
        <taxon>Pseudomonadati</taxon>
        <taxon>Pseudomonadota</taxon>
        <taxon>Gammaproteobacteria</taxon>
        <taxon>Woeseiales</taxon>
        <taxon>Woeseiaceae</taxon>
        <taxon>Woeseia</taxon>
    </lineage>
</organism>
<dbReference type="SUPFAM" id="SSF56059">
    <property type="entry name" value="Glutathione synthetase ATP-binding domain-like"/>
    <property type="match status" value="1"/>
</dbReference>
<evidence type="ECO:0000313" key="4">
    <source>
        <dbReference type="Proteomes" id="UP000092695"/>
    </source>
</evidence>
<dbReference type="InterPro" id="IPR011761">
    <property type="entry name" value="ATP-grasp"/>
</dbReference>
<dbReference type="OrthoDB" id="9807426at2"/>
<dbReference type="SUPFAM" id="SSF51735">
    <property type="entry name" value="NAD(P)-binding Rossmann-fold domains"/>
    <property type="match status" value="1"/>
</dbReference>
<dbReference type="InterPro" id="IPR016102">
    <property type="entry name" value="Succinyl-CoA_synth-like"/>
</dbReference>
<dbReference type="Gene3D" id="3.30.1490.20">
    <property type="entry name" value="ATP-grasp fold, A domain"/>
    <property type="match status" value="1"/>
</dbReference>
<sequence>MSERLPHPLDPLLRPQSVAVVGASARADSLGDWALRNLVRGGYAGSIYPVNPAYQEIAGLRCRASLAELTAVPDLVIFAVNDERVEAVLDEAIAIGVPAAVIMSTMVLDNDAEPPLRERVRRKVRDAGMLLCGGNGMGFYNIRDQVWACGFDSREHEGPGKITLISHSGSGMSGLIDSEARLAINLAVSTGNELGVTMDQYLDFALDLPETRAVGLFVETARNPDGFRSALAKAQARNIPVVALKVGRTEKAAQLTVSHSGAMAGDSATYDALFDCYGVHQVRDMDELATLLILFGELHPVGPGGLVSLHDSGGERQLMVDLADAAGVELTALQDYTVTALGKVIDPELPAVNPLDAWSRGGANAARQMQESFGLMMQDCGAAIGVVAHDRAPDGGIYQSYLRYLEYAHAVSGKPVALVAARQGSGCDPSVVATTRRGFPVLDGLPAFLRGVRALFEQRDFQSMPAPAPTVSLPAGLVARCREELRNRGALSESRSMALLAESGIAVNSGRVVTERTEVLAAAARLGYPLVAKTAMPGIAHKSERGGVLLNLQTETALLAAYDHLAVACGPAVLIAPMLAAGVEMILGTRRDPQFGPVVVLGFGGIHAELLEDVAFALPPFSPEWAERCLSRLKLRPLLDGVRGMPAANVASFCDTASRFSVLVHELRDVLFEADINPLIVNADGCIAADALLVGEGEQS</sequence>
<evidence type="ECO:0000256" key="1">
    <source>
        <dbReference type="PROSITE-ProRule" id="PRU00409"/>
    </source>
</evidence>
<accession>A0A193LCP5</accession>
<dbReference type="AlphaFoldDB" id="A0A193LCP5"/>
<dbReference type="KEGG" id="woc:BA177_02060"/>
<dbReference type="Pfam" id="PF13607">
    <property type="entry name" value="Succ_CoA_lig"/>
    <property type="match status" value="1"/>
</dbReference>
<dbReference type="Gene3D" id="3.40.50.720">
    <property type="entry name" value="NAD(P)-binding Rossmann-like Domain"/>
    <property type="match status" value="1"/>
</dbReference>
<dbReference type="Pfam" id="PF13380">
    <property type="entry name" value="CoA_binding_2"/>
    <property type="match status" value="1"/>
</dbReference>
<evidence type="ECO:0000259" key="2">
    <source>
        <dbReference type="PROSITE" id="PS50975"/>
    </source>
</evidence>